<evidence type="ECO:0000313" key="1">
    <source>
        <dbReference type="EMBL" id="EXB75277.1"/>
    </source>
</evidence>
<dbReference type="EMBL" id="KE344674">
    <property type="protein sequence ID" value="EXB75277.1"/>
    <property type="molecule type" value="Genomic_DNA"/>
</dbReference>
<organism evidence="1 2">
    <name type="scientific">Morus notabilis</name>
    <dbReference type="NCBI Taxonomy" id="981085"/>
    <lineage>
        <taxon>Eukaryota</taxon>
        <taxon>Viridiplantae</taxon>
        <taxon>Streptophyta</taxon>
        <taxon>Embryophyta</taxon>
        <taxon>Tracheophyta</taxon>
        <taxon>Spermatophyta</taxon>
        <taxon>Magnoliopsida</taxon>
        <taxon>eudicotyledons</taxon>
        <taxon>Gunneridae</taxon>
        <taxon>Pentapetalae</taxon>
        <taxon>rosids</taxon>
        <taxon>fabids</taxon>
        <taxon>Rosales</taxon>
        <taxon>Moraceae</taxon>
        <taxon>Moreae</taxon>
        <taxon>Morus</taxon>
    </lineage>
</organism>
<proteinExistence type="predicted"/>
<keyword evidence="2" id="KW-1185">Reference proteome</keyword>
<name>W9RFU8_9ROSA</name>
<dbReference type="AlphaFoldDB" id="W9RFU8"/>
<dbReference type="Proteomes" id="UP000030645">
    <property type="component" value="Unassembled WGS sequence"/>
</dbReference>
<reference evidence="2" key="1">
    <citation type="submission" date="2013-01" db="EMBL/GenBank/DDBJ databases">
        <title>Draft Genome Sequence of a Mulberry Tree, Morus notabilis C.K. Schneid.</title>
        <authorList>
            <person name="He N."/>
            <person name="Zhao S."/>
        </authorList>
    </citation>
    <scope>NUCLEOTIDE SEQUENCE</scope>
</reference>
<sequence>MKYKNGRSGVIRVKIDIQRVCDKMEWKFILVVLRKFGLERNLSALCATILTDQVWKAKNALVFSGTAPDIHHLLNEVRGRFDRFITAATNQQCSADMVPLKAIRNKDG</sequence>
<evidence type="ECO:0000313" key="2">
    <source>
        <dbReference type="Proteomes" id="UP000030645"/>
    </source>
</evidence>
<accession>W9RFU8</accession>
<gene>
    <name evidence="1" type="ORF">L484_004448</name>
</gene>
<protein>
    <submittedName>
        <fullName evidence="1">Uncharacterized protein</fullName>
    </submittedName>
</protein>